<dbReference type="GO" id="GO:0019005">
    <property type="term" value="C:SCF ubiquitin ligase complex"/>
    <property type="evidence" value="ECO:0007669"/>
    <property type="project" value="TreeGrafter"/>
</dbReference>
<evidence type="ECO:0000259" key="2">
    <source>
        <dbReference type="PROSITE" id="PS50181"/>
    </source>
</evidence>
<reference evidence="3 4" key="1">
    <citation type="submission" date="2022-12" db="EMBL/GenBank/DDBJ databases">
        <title>Chromosome-level genome assembly of true bugs.</title>
        <authorList>
            <person name="Ma L."/>
            <person name="Li H."/>
        </authorList>
    </citation>
    <scope>NUCLEOTIDE SEQUENCE [LARGE SCALE GENOMIC DNA]</scope>
    <source>
        <strain evidence="3">Lab_2022b</strain>
    </source>
</reference>
<dbReference type="PROSITE" id="PS50181">
    <property type="entry name" value="FBOX"/>
    <property type="match status" value="1"/>
</dbReference>
<feature type="compositionally biased region" description="Basic and acidic residues" evidence="1">
    <location>
        <begin position="46"/>
        <end position="62"/>
    </location>
</feature>
<dbReference type="Proteomes" id="UP001461498">
    <property type="component" value="Unassembled WGS sequence"/>
</dbReference>
<feature type="domain" description="F-box" evidence="2">
    <location>
        <begin position="91"/>
        <end position="143"/>
    </location>
</feature>
<dbReference type="InterPro" id="IPR036047">
    <property type="entry name" value="F-box-like_dom_sf"/>
</dbReference>
<dbReference type="InterPro" id="IPR052821">
    <property type="entry name" value="F-box_only_SRC"/>
</dbReference>
<feature type="region of interest" description="Disordered" evidence="1">
    <location>
        <begin position="1"/>
        <end position="85"/>
    </location>
</feature>
<dbReference type="GO" id="GO:1990756">
    <property type="term" value="F:ubiquitin-like ligase-substrate adaptor activity"/>
    <property type="evidence" value="ECO:0007669"/>
    <property type="project" value="TreeGrafter"/>
</dbReference>
<dbReference type="Gene3D" id="2.120.10.80">
    <property type="entry name" value="Kelch-type beta propeller"/>
    <property type="match status" value="1"/>
</dbReference>
<organism evidence="3 4">
    <name type="scientific">Rhynocoris fuscipes</name>
    <dbReference type="NCBI Taxonomy" id="488301"/>
    <lineage>
        <taxon>Eukaryota</taxon>
        <taxon>Metazoa</taxon>
        <taxon>Ecdysozoa</taxon>
        <taxon>Arthropoda</taxon>
        <taxon>Hexapoda</taxon>
        <taxon>Insecta</taxon>
        <taxon>Pterygota</taxon>
        <taxon>Neoptera</taxon>
        <taxon>Paraneoptera</taxon>
        <taxon>Hemiptera</taxon>
        <taxon>Heteroptera</taxon>
        <taxon>Panheteroptera</taxon>
        <taxon>Cimicomorpha</taxon>
        <taxon>Reduviidae</taxon>
        <taxon>Harpactorinae</taxon>
        <taxon>Harpactorini</taxon>
        <taxon>Rhynocoris</taxon>
    </lineage>
</organism>
<feature type="compositionally biased region" description="Low complexity" evidence="1">
    <location>
        <begin position="15"/>
        <end position="30"/>
    </location>
</feature>
<evidence type="ECO:0000256" key="1">
    <source>
        <dbReference type="SAM" id="MobiDB-lite"/>
    </source>
</evidence>
<dbReference type="InterPro" id="IPR015915">
    <property type="entry name" value="Kelch-typ_b-propeller"/>
</dbReference>
<dbReference type="SMART" id="SM00256">
    <property type="entry name" value="FBOX"/>
    <property type="match status" value="1"/>
</dbReference>
<dbReference type="SUPFAM" id="SSF117281">
    <property type="entry name" value="Kelch motif"/>
    <property type="match status" value="1"/>
</dbReference>
<dbReference type="InterPro" id="IPR001810">
    <property type="entry name" value="F-box_dom"/>
</dbReference>
<dbReference type="Pfam" id="PF13415">
    <property type="entry name" value="Beta-prop_FBX42"/>
    <property type="match status" value="1"/>
</dbReference>
<accession>A0AAW1DLB2</accession>
<evidence type="ECO:0000313" key="3">
    <source>
        <dbReference type="EMBL" id="KAK9509943.1"/>
    </source>
</evidence>
<dbReference type="PANTHER" id="PTHR46432">
    <property type="entry name" value="F-BOX ONLY PROTEIN 42"/>
    <property type="match status" value="1"/>
</dbReference>
<dbReference type="Pfam" id="PF12937">
    <property type="entry name" value="F-box-like"/>
    <property type="match status" value="1"/>
</dbReference>
<dbReference type="SUPFAM" id="SSF81383">
    <property type="entry name" value="F-box domain"/>
    <property type="match status" value="1"/>
</dbReference>
<dbReference type="EMBL" id="JAPXFL010000002">
    <property type="protein sequence ID" value="KAK9509943.1"/>
    <property type="molecule type" value="Genomic_DNA"/>
</dbReference>
<dbReference type="AlphaFoldDB" id="A0AAW1DLB2"/>
<dbReference type="PANTHER" id="PTHR46432:SF1">
    <property type="entry name" value="F-BOX ONLY PROTEIN 42"/>
    <property type="match status" value="1"/>
</dbReference>
<protein>
    <recommendedName>
        <fullName evidence="2">F-box domain-containing protein</fullName>
    </recommendedName>
</protein>
<comment type="caution">
    <text evidence="3">The sequence shown here is derived from an EMBL/GenBank/DDBJ whole genome shotgun (WGS) entry which is preliminary data.</text>
</comment>
<feature type="compositionally biased region" description="Low complexity" evidence="1">
    <location>
        <begin position="63"/>
        <end position="85"/>
    </location>
</feature>
<proteinExistence type="predicted"/>
<keyword evidence="4" id="KW-1185">Reference proteome</keyword>
<name>A0AAW1DLB2_9HEMI</name>
<dbReference type="Gene3D" id="1.20.1280.50">
    <property type="match status" value="1"/>
</dbReference>
<gene>
    <name evidence="3" type="ORF">O3M35_004827</name>
</gene>
<sequence>MSCLPNLFKSKTRHSSPSGSSSSHSSPKYSTLRDSSPSHSLPKYPSPRDRSPRLSSPRDRSPSHSSLRDSSPSHSSLRDSSPSHTSSISIPYCINDLPNGILEHIIGFLSPYRDLKICMLVCRKWYHSVKNVIKRKKVNFNRALGNFKTQWKEIHRYDTDERYGHSTCVHRYTMFVFGGISKDGKVCDDMWALNLSNKRWIELNPIGECPYPKGYATMVHYNGNLIVFGGSADLSPFEQPVSLYNDINVYSIERNAWSLEITASRPPLDNPPQITGHTATVHKHYMIVFGGFQKYTGDSNDIWCLNLTNYDWISKVTNETKPPRRRGHSQIAINDDHLIILGGWYGESNIKLNDDIWMLNMSGNIWIWSKISIGNPEFAAPQLWCQPACKVDNLVAVVCKHPMTDKELAQKSAPVNRRTVSMFAVDFDDKLLETRESRRELFRTLEEHLRRLNGGVLPMDDLPLVPPRMALYVLDISEILQKSTVKWLPGKSVPTCGPFATILHSLVLGNSELILYGGITRNPGFPMTTRDEKLELRSGISNALFAISAPHLCI</sequence>
<dbReference type="CDD" id="cd22110">
    <property type="entry name" value="F-box_FBXO42"/>
    <property type="match status" value="1"/>
</dbReference>
<evidence type="ECO:0000313" key="4">
    <source>
        <dbReference type="Proteomes" id="UP001461498"/>
    </source>
</evidence>